<accession>A0AAV4B1Q1</accession>
<dbReference type="Proteomes" id="UP000735302">
    <property type="component" value="Unassembled WGS sequence"/>
</dbReference>
<proteinExistence type="predicted"/>
<reference evidence="1 2" key="1">
    <citation type="journal article" date="2021" name="Elife">
        <title>Chloroplast acquisition without the gene transfer in kleptoplastic sea slugs, Plakobranchus ocellatus.</title>
        <authorList>
            <person name="Maeda T."/>
            <person name="Takahashi S."/>
            <person name="Yoshida T."/>
            <person name="Shimamura S."/>
            <person name="Takaki Y."/>
            <person name="Nagai Y."/>
            <person name="Toyoda A."/>
            <person name="Suzuki Y."/>
            <person name="Arimoto A."/>
            <person name="Ishii H."/>
            <person name="Satoh N."/>
            <person name="Nishiyama T."/>
            <person name="Hasebe M."/>
            <person name="Maruyama T."/>
            <person name="Minagawa J."/>
            <person name="Obokata J."/>
            <person name="Shigenobu S."/>
        </authorList>
    </citation>
    <scope>NUCLEOTIDE SEQUENCE [LARGE SCALE GENOMIC DNA]</scope>
</reference>
<name>A0AAV4B1Q1_9GAST</name>
<evidence type="ECO:0000313" key="2">
    <source>
        <dbReference type="Proteomes" id="UP000735302"/>
    </source>
</evidence>
<keyword evidence="2" id="KW-1185">Reference proteome</keyword>
<dbReference type="AlphaFoldDB" id="A0AAV4B1Q1"/>
<evidence type="ECO:0000313" key="1">
    <source>
        <dbReference type="EMBL" id="GFO13520.1"/>
    </source>
</evidence>
<comment type="caution">
    <text evidence="1">The sequence shown here is derived from an EMBL/GenBank/DDBJ whole genome shotgun (WGS) entry which is preliminary data.</text>
</comment>
<gene>
    <name evidence="1" type="ORF">PoB_004002500</name>
</gene>
<organism evidence="1 2">
    <name type="scientific">Plakobranchus ocellatus</name>
    <dbReference type="NCBI Taxonomy" id="259542"/>
    <lineage>
        <taxon>Eukaryota</taxon>
        <taxon>Metazoa</taxon>
        <taxon>Spiralia</taxon>
        <taxon>Lophotrochozoa</taxon>
        <taxon>Mollusca</taxon>
        <taxon>Gastropoda</taxon>
        <taxon>Heterobranchia</taxon>
        <taxon>Euthyneura</taxon>
        <taxon>Panpulmonata</taxon>
        <taxon>Sacoglossa</taxon>
        <taxon>Placobranchoidea</taxon>
        <taxon>Plakobranchidae</taxon>
        <taxon>Plakobranchus</taxon>
    </lineage>
</organism>
<dbReference type="EMBL" id="BLXT01004491">
    <property type="protein sequence ID" value="GFO13520.1"/>
    <property type="molecule type" value="Genomic_DNA"/>
</dbReference>
<protein>
    <submittedName>
        <fullName evidence="1">Uncharacterized protein</fullName>
    </submittedName>
</protein>
<sequence length="89" mass="10262">MPPSRHVFAVCVASNLVSGIDTSIFSSLPMGRCRRTQHILWELWTKDIKKPDVKSSNEYVLNLWERLDDTLNIAREDLQKVDERSGCDE</sequence>